<dbReference type="GO" id="GO:0006559">
    <property type="term" value="P:L-phenylalanine catabolic process"/>
    <property type="evidence" value="ECO:0007669"/>
    <property type="project" value="TreeGrafter"/>
</dbReference>
<dbReference type="Pfam" id="PF14497">
    <property type="entry name" value="GST_C_3"/>
    <property type="match status" value="1"/>
</dbReference>
<dbReference type="PANTHER" id="PTHR42673:SF4">
    <property type="entry name" value="MALEYLACETOACETATE ISOMERASE"/>
    <property type="match status" value="1"/>
</dbReference>
<dbReference type="InterPro" id="IPR036282">
    <property type="entry name" value="Glutathione-S-Trfase_C_sf"/>
</dbReference>
<dbReference type="OrthoDB" id="9782992at2"/>
<dbReference type="SUPFAM" id="SSF47616">
    <property type="entry name" value="GST C-terminal domain-like"/>
    <property type="match status" value="1"/>
</dbReference>
<dbReference type="Gene3D" id="3.40.30.10">
    <property type="entry name" value="Glutaredoxin"/>
    <property type="match status" value="1"/>
</dbReference>
<dbReference type="InterPro" id="IPR004045">
    <property type="entry name" value="Glutathione_S-Trfase_N"/>
</dbReference>
<dbReference type="Gene3D" id="1.20.1050.10">
    <property type="match status" value="1"/>
</dbReference>
<dbReference type="PANTHER" id="PTHR42673">
    <property type="entry name" value="MALEYLACETOACETATE ISOMERASE"/>
    <property type="match status" value="1"/>
</dbReference>
<dbReference type="InterPro" id="IPR036249">
    <property type="entry name" value="Thioredoxin-like_sf"/>
</dbReference>
<dbReference type="RefSeq" id="WP_088822688.1">
    <property type="nucleotide sequence ID" value="NZ_FZLN01000001.1"/>
</dbReference>
<dbReference type="CDD" id="cd00570">
    <property type="entry name" value="GST_N_family"/>
    <property type="match status" value="1"/>
</dbReference>
<gene>
    <name evidence="2" type="ORF">SAMN05444584_0577</name>
</gene>
<dbReference type="GO" id="GO:0004364">
    <property type="term" value="F:glutathione transferase activity"/>
    <property type="evidence" value="ECO:0007669"/>
    <property type="project" value="TreeGrafter"/>
</dbReference>
<dbReference type="SUPFAM" id="SSF52833">
    <property type="entry name" value="Thioredoxin-like"/>
    <property type="match status" value="1"/>
</dbReference>
<dbReference type="InterPro" id="IPR004046">
    <property type="entry name" value="GST_C"/>
</dbReference>
<sequence>MRVLYQFPLSHYCEKARWILDYKELDYVAHNLVPGLHRSFVNRKTKAQSHTLPLLNDQQHWVADSTKIALYLDEQYPEKKVIRSHYAMKSTIYEINQIASELGEYVRRWTLAHIILNHPESLDIIVGERGYLKKFERYSKPFIKSLLQKNYQLNESSLKEAYEHIIRLTNQLNQYAERKVGTYLIGDRLSLADISVCSMLAPLLNIAGTPWEQDVKQRTEDTLCLEEKIKNLAIGHYILQIYATERDARTDWRGI</sequence>
<organism evidence="2 3">
    <name type="scientific">Acinetobacter apis</name>
    <dbReference type="NCBI Taxonomy" id="1229165"/>
    <lineage>
        <taxon>Bacteria</taxon>
        <taxon>Pseudomonadati</taxon>
        <taxon>Pseudomonadota</taxon>
        <taxon>Gammaproteobacteria</taxon>
        <taxon>Moraxellales</taxon>
        <taxon>Moraxellaceae</taxon>
        <taxon>Acinetobacter</taxon>
    </lineage>
</organism>
<evidence type="ECO:0000259" key="1">
    <source>
        <dbReference type="PROSITE" id="PS50404"/>
    </source>
</evidence>
<evidence type="ECO:0000313" key="2">
    <source>
        <dbReference type="EMBL" id="SNQ28653.1"/>
    </source>
</evidence>
<reference evidence="3" key="1">
    <citation type="submission" date="2017-06" db="EMBL/GenBank/DDBJ databases">
        <authorList>
            <person name="Varghese N."/>
            <person name="Submissions S."/>
        </authorList>
    </citation>
    <scope>NUCLEOTIDE SEQUENCE [LARGE SCALE GENOMIC DNA]</scope>
    <source>
        <strain evidence="3">ANC 5114</strain>
    </source>
</reference>
<proteinExistence type="predicted"/>
<feature type="domain" description="GST N-terminal" evidence="1">
    <location>
        <begin position="1"/>
        <end position="80"/>
    </location>
</feature>
<keyword evidence="3" id="KW-1185">Reference proteome</keyword>
<dbReference type="Proteomes" id="UP000243463">
    <property type="component" value="Unassembled WGS sequence"/>
</dbReference>
<dbReference type="AlphaFoldDB" id="A0A217EDS8"/>
<evidence type="ECO:0000313" key="3">
    <source>
        <dbReference type="Proteomes" id="UP000243463"/>
    </source>
</evidence>
<dbReference type="GO" id="GO:0006749">
    <property type="term" value="P:glutathione metabolic process"/>
    <property type="evidence" value="ECO:0007669"/>
    <property type="project" value="TreeGrafter"/>
</dbReference>
<dbReference type="Pfam" id="PF13417">
    <property type="entry name" value="GST_N_3"/>
    <property type="match status" value="1"/>
</dbReference>
<name>A0A217EDS8_9GAMM</name>
<dbReference type="PROSITE" id="PS50404">
    <property type="entry name" value="GST_NTER"/>
    <property type="match status" value="1"/>
</dbReference>
<keyword evidence="2" id="KW-0808">Transferase</keyword>
<accession>A0A217EDS8</accession>
<dbReference type="GO" id="GO:0016034">
    <property type="term" value="F:maleylacetoacetate isomerase activity"/>
    <property type="evidence" value="ECO:0007669"/>
    <property type="project" value="TreeGrafter"/>
</dbReference>
<protein>
    <submittedName>
        <fullName evidence="2">Glutathione S-transferase</fullName>
    </submittedName>
</protein>
<dbReference type="EMBL" id="FZLN01000001">
    <property type="protein sequence ID" value="SNQ28653.1"/>
    <property type="molecule type" value="Genomic_DNA"/>
</dbReference>